<dbReference type="EMBL" id="GISG01149761">
    <property type="protein sequence ID" value="MBA4647260.1"/>
    <property type="molecule type" value="Transcribed_RNA"/>
</dbReference>
<reference evidence="1" key="1">
    <citation type="journal article" date="2013" name="J. Plant Res.">
        <title>Effect of fungi and light on seed germination of three Opuntia species from semiarid lands of central Mexico.</title>
        <authorList>
            <person name="Delgado-Sanchez P."/>
            <person name="Jimenez-Bremont J.F."/>
            <person name="Guerrero-Gonzalez Mde L."/>
            <person name="Flores J."/>
        </authorList>
    </citation>
    <scope>NUCLEOTIDE SEQUENCE</scope>
    <source>
        <tissue evidence="1">Cladode</tissue>
    </source>
</reference>
<protein>
    <submittedName>
        <fullName evidence="1">Uncharacterized protein</fullName>
    </submittedName>
</protein>
<organism evidence="1">
    <name type="scientific">Opuntia streptacantha</name>
    <name type="common">Prickly pear cactus</name>
    <name type="synonym">Opuntia cardona</name>
    <dbReference type="NCBI Taxonomy" id="393608"/>
    <lineage>
        <taxon>Eukaryota</taxon>
        <taxon>Viridiplantae</taxon>
        <taxon>Streptophyta</taxon>
        <taxon>Embryophyta</taxon>
        <taxon>Tracheophyta</taxon>
        <taxon>Spermatophyta</taxon>
        <taxon>Magnoliopsida</taxon>
        <taxon>eudicotyledons</taxon>
        <taxon>Gunneridae</taxon>
        <taxon>Pentapetalae</taxon>
        <taxon>Caryophyllales</taxon>
        <taxon>Cactineae</taxon>
        <taxon>Cactaceae</taxon>
        <taxon>Opuntioideae</taxon>
        <taxon>Opuntia</taxon>
    </lineage>
</organism>
<proteinExistence type="predicted"/>
<evidence type="ECO:0000313" key="1">
    <source>
        <dbReference type="EMBL" id="MBA4647260.1"/>
    </source>
</evidence>
<sequence>MLLCMELNSFLQAHFRHTIHHRVLLSSCGRCLKLPLLTCPEVANVLPDTRLHHLETFHSLVHHVKTNFELESNAFIRQNFSREFTLPAFIPGHNLLKVRVRT</sequence>
<accession>A0A7C9DMT0</accession>
<reference evidence="1" key="2">
    <citation type="submission" date="2020-07" db="EMBL/GenBank/DDBJ databases">
        <authorList>
            <person name="Vera ALvarez R."/>
            <person name="Arias-Moreno D.M."/>
            <person name="Jimenez-Jacinto V."/>
            <person name="Jimenez-Bremont J.F."/>
            <person name="Swaminathan K."/>
            <person name="Moose S.P."/>
            <person name="Guerrero-Gonzalez M.L."/>
            <person name="Marino-Ramirez L."/>
            <person name="Landsman D."/>
            <person name="Rodriguez-Kessler M."/>
            <person name="Delgado-Sanchez P."/>
        </authorList>
    </citation>
    <scope>NUCLEOTIDE SEQUENCE</scope>
    <source>
        <tissue evidence="1">Cladode</tissue>
    </source>
</reference>
<dbReference type="AlphaFoldDB" id="A0A7C9DMT0"/>
<name>A0A7C9DMT0_OPUST</name>